<reference evidence="5" key="2">
    <citation type="journal article" date="2023" name="IMA Fungus">
        <title>Comparative genomic study of the Penicillium genus elucidates a diverse pangenome and 15 lateral gene transfer events.</title>
        <authorList>
            <person name="Petersen C."/>
            <person name="Sorensen T."/>
            <person name="Nielsen M.R."/>
            <person name="Sondergaard T.E."/>
            <person name="Sorensen J.L."/>
            <person name="Fitzpatrick D.A."/>
            <person name="Frisvad J.C."/>
            <person name="Nielsen K.L."/>
        </authorList>
    </citation>
    <scope>NUCLEOTIDE SEQUENCE</scope>
    <source>
        <strain evidence="5">IBT 3081</strain>
    </source>
</reference>
<feature type="chain" id="PRO_5040812341" evidence="3">
    <location>
        <begin position="21"/>
        <end position="260"/>
    </location>
</feature>
<feature type="domain" description="Peptidase S1" evidence="4">
    <location>
        <begin position="21"/>
        <end position="260"/>
    </location>
</feature>
<dbReference type="AlphaFoldDB" id="A0A9W9SRV5"/>
<dbReference type="CDD" id="cd00190">
    <property type="entry name" value="Tryp_SPc"/>
    <property type="match status" value="1"/>
</dbReference>
<keyword evidence="6" id="KW-1185">Reference proteome</keyword>
<dbReference type="PRINTS" id="PR00722">
    <property type="entry name" value="CHYMOTRYPSIN"/>
</dbReference>
<accession>A0A9W9SRV5</accession>
<evidence type="ECO:0000259" key="4">
    <source>
        <dbReference type="PROSITE" id="PS50240"/>
    </source>
</evidence>
<protein>
    <submittedName>
        <fullName evidence="5">Trypsin-like cysteine/serine peptidase domain-containing protein</fullName>
    </submittedName>
</protein>
<dbReference type="SMART" id="SM00020">
    <property type="entry name" value="Tryp_SPc"/>
    <property type="match status" value="1"/>
</dbReference>
<dbReference type="PANTHER" id="PTHR24276:SF98">
    <property type="entry name" value="FI18310P1-RELATED"/>
    <property type="match status" value="1"/>
</dbReference>
<organism evidence="5 6">
    <name type="scientific">Penicillium concentricum</name>
    <dbReference type="NCBI Taxonomy" id="293559"/>
    <lineage>
        <taxon>Eukaryota</taxon>
        <taxon>Fungi</taxon>
        <taxon>Dikarya</taxon>
        <taxon>Ascomycota</taxon>
        <taxon>Pezizomycotina</taxon>
        <taxon>Eurotiomycetes</taxon>
        <taxon>Eurotiomycetidae</taxon>
        <taxon>Eurotiales</taxon>
        <taxon>Aspergillaceae</taxon>
        <taxon>Penicillium</taxon>
    </lineage>
</organism>
<keyword evidence="3" id="KW-0732">Signal</keyword>
<evidence type="ECO:0000313" key="6">
    <source>
        <dbReference type="Proteomes" id="UP001147752"/>
    </source>
</evidence>
<dbReference type="InterPro" id="IPR043504">
    <property type="entry name" value="Peptidase_S1_PA_chymotrypsin"/>
</dbReference>
<evidence type="ECO:0000256" key="1">
    <source>
        <dbReference type="ARBA" id="ARBA00007664"/>
    </source>
</evidence>
<dbReference type="GeneID" id="81457804"/>
<sequence length="260" mass="26909">MRSLVLLAPIWVAFSPLVTAIIHGTEATTLEYPFIAAILNNDWFGTSLICTGSVVGPKTILTAAHCVDGHTPSSLTVRVGSANYTTGGKLLHAQEIFIHPSWSSSTIDNDYAILHLADTAMGGGVTAIALPGNNAINPDDTSGIAVRVAGWGKLDSSDKTSPTILHQANMVTVDRSTCNAAWANDNPITKNMMCTQPDAPMPGTSTCSGDNGGPIVDELGSTLYGVISYGANGCTATPLPNVGSSVSDEAAKAWIQGLIV</sequence>
<dbReference type="InterPro" id="IPR050430">
    <property type="entry name" value="Peptidase_S1"/>
</dbReference>
<keyword evidence="2" id="KW-1015">Disulfide bond</keyword>
<dbReference type="OrthoDB" id="6380398at2759"/>
<dbReference type="PROSITE" id="PS00134">
    <property type="entry name" value="TRYPSIN_HIS"/>
    <property type="match status" value="1"/>
</dbReference>
<comment type="caution">
    <text evidence="5">The sequence shown here is derived from an EMBL/GenBank/DDBJ whole genome shotgun (WGS) entry which is preliminary data.</text>
</comment>
<dbReference type="SUPFAM" id="SSF50494">
    <property type="entry name" value="Trypsin-like serine proteases"/>
    <property type="match status" value="1"/>
</dbReference>
<gene>
    <name evidence="5" type="ORF">N7517_000891</name>
</gene>
<evidence type="ECO:0000313" key="5">
    <source>
        <dbReference type="EMBL" id="KAJ5382980.1"/>
    </source>
</evidence>
<name>A0A9W9SRV5_9EURO</name>
<dbReference type="InterPro" id="IPR001314">
    <property type="entry name" value="Peptidase_S1A"/>
</dbReference>
<dbReference type="RefSeq" id="XP_056582756.1">
    <property type="nucleotide sequence ID" value="XM_056718621.1"/>
</dbReference>
<evidence type="ECO:0000256" key="2">
    <source>
        <dbReference type="ARBA" id="ARBA00023157"/>
    </source>
</evidence>
<dbReference type="GO" id="GO:0006508">
    <property type="term" value="P:proteolysis"/>
    <property type="evidence" value="ECO:0007669"/>
    <property type="project" value="InterPro"/>
</dbReference>
<dbReference type="Proteomes" id="UP001147752">
    <property type="component" value="Unassembled WGS sequence"/>
</dbReference>
<dbReference type="InterPro" id="IPR009003">
    <property type="entry name" value="Peptidase_S1_PA"/>
</dbReference>
<dbReference type="InterPro" id="IPR018114">
    <property type="entry name" value="TRYPSIN_HIS"/>
</dbReference>
<proteinExistence type="inferred from homology"/>
<reference evidence="5" key="1">
    <citation type="submission" date="2022-12" db="EMBL/GenBank/DDBJ databases">
        <authorList>
            <person name="Petersen C."/>
        </authorList>
    </citation>
    <scope>NUCLEOTIDE SEQUENCE</scope>
    <source>
        <strain evidence="5">IBT 3081</strain>
    </source>
</reference>
<comment type="similarity">
    <text evidence="1">Belongs to the peptidase S1 family.</text>
</comment>
<feature type="signal peptide" evidence="3">
    <location>
        <begin position="1"/>
        <end position="20"/>
    </location>
</feature>
<dbReference type="InterPro" id="IPR001254">
    <property type="entry name" value="Trypsin_dom"/>
</dbReference>
<dbReference type="GO" id="GO:0004252">
    <property type="term" value="F:serine-type endopeptidase activity"/>
    <property type="evidence" value="ECO:0007669"/>
    <property type="project" value="InterPro"/>
</dbReference>
<dbReference type="EMBL" id="JAPZBT010000001">
    <property type="protein sequence ID" value="KAJ5382980.1"/>
    <property type="molecule type" value="Genomic_DNA"/>
</dbReference>
<dbReference type="Gene3D" id="2.40.10.10">
    <property type="entry name" value="Trypsin-like serine proteases"/>
    <property type="match status" value="1"/>
</dbReference>
<dbReference type="PANTHER" id="PTHR24276">
    <property type="entry name" value="POLYSERASE-RELATED"/>
    <property type="match status" value="1"/>
</dbReference>
<dbReference type="PROSITE" id="PS50240">
    <property type="entry name" value="TRYPSIN_DOM"/>
    <property type="match status" value="1"/>
</dbReference>
<evidence type="ECO:0000256" key="3">
    <source>
        <dbReference type="SAM" id="SignalP"/>
    </source>
</evidence>
<dbReference type="Pfam" id="PF00089">
    <property type="entry name" value="Trypsin"/>
    <property type="match status" value="1"/>
</dbReference>